<dbReference type="InterPro" id="IPR013853">
    <property type="entry name" value="EIIC-GAT"/>
</dbReference>
<feature type="transmembrane region" description="Helical" evidence="9">
    <location>
        <begin position="254"/>
        <end position="272"/>
    </location>
</feature>
<protein>
    <submittedName>
        <fullName evidence="11">PTS galactitol transporter subunit IIC</fullName>
    </submittedName>
</protein>
<feature type="transmembrane region" description="Helical" evidence="9">
    <location>
        <begin position="331"/>
        <end position="350"/>
    </location>
</feature>
<evidence type="ECO:0000256" key="7">
    <source>
        <dbReference type="ARBA" id="ARBA00022989"/>
    </source>
</evidence>
<feature type="transmembrane region" description="Helical" evidence="9">
    <location>
        <begin position="136"/>
        <end position="160"/>
    </location>
</feature>
<feature type="transmembrane region" description="Helical" evidence="9">
    <location>
        <begin position="37"/>
        <end position="59"/>
    </location>
</feature>
<comment type="subcellular location">
    <subcellularLocation>
        <location evidence="1">Cell membrane</location>
        <topology evidence="1">Multi-pass membrane protein</topology>
    </subcellularLocation>
</comment>
<dbReference type="AlphaFoldDB" id="A0A1Q9HEP2"/>
<keyword evidence="2" id="KW-0813">Transport</keyword>
<feature type="transmembrane region" description="Helical" evidence="9">
    <location>
        <begin position="6"/>
        <end position="30"/>
    </location>
</feature>
<dbReference type="PROSITE" id="PS51104">
    <property type="entry name" value="PTS_EIIC_TYPE_2"/>
    <property type="match status" value="1"/>
</dbReference>
<proteinExistence type="predicted"/>
<evidence type="ECO:0000256" key="8">
    <source>
        <dbReference type="ARBA" id="ARBA00023136"/>
    </source>
</evidence>
<dbReference type="PANTHER" id="PTHR37324">
    <property type="entry name" value="PTS SYSTEM GALACTITOL-SPECIFIC EIIC COMPONENT"/>
    <property type="match status" value="1"/>
</dbReference>
<dbReference type="Proteomes" id="UP000186313">
    <property type="component" value="Unassembled WGS sequence"/>
</dbReference>
<evidence type="ECO:0000256" key="9">
    <source>
        <dbReference type="SAM" id="Phobius"/>
    </source>
</evidence>
<dbReference type="InterPro" id="IPR004703">
    <property type="entry name" value="PTS_sugar-sp_permease"/>
</dbReference>
<dbReference type="PANTHER" id="PTHR37324:SF2">
    <property type="entry name" value="PTS SYSTEM GALACTITOL-SPECIFIC EIIC COMPONENT"/>
    <property type="match status" value="1"/>
</dbReference>
<dbReference type="GO" id="GO:0015577">
    <property type="term" value="F:galactitol transmembrane transporter activity"/>
    <property type="evidence" value="ECO:0007669"/>
    <property type="project" value="InterPro"/>
</dbReference>
<evidence type="ECO:0000256" key="6">
    <source>
        <dbReference type="ARBA" id="ARBA00022692"/>
    </source>
</evidence>
<dbReference type="STRING" id="1381081.BIY22_08535"/>
<name>A0A1Q9HEP2_9VIBR</name>
<sequence length="457" mass="48465">MDVMELLNWFMGLGSIVVLPALVFVFGMVLGTKPSKALMSALTVGIGFVGLNLVISLLGESLGPAAQQMVENLGLELTTIDVGWPAAAAISYGTALGGLAIPIGLGLNFVLILFGLTKTLNVDLWNIWHAAFISSLIYALTGDMTLSIAATCVYIMMILLFGDILGGVINRFYGFPNITFPHGTAIPGFIFALPFNWLFDRIPVVKNWKADPETIQNKFGIFGQSTVIGAIIGLGIGLAAGYDAAGLGQLAVKMAAVMMLMPRMVALLMEGLTPISEAANAFVQKRFPDRELYIGMDAALSVGHPAVLSSSLLLVPITILLAVVLPGNTTLPFGDLATIPFLVCLMAAVFNGNIIRTVIAGTFYMVTILYITSWVAPLVTQAAIASNFDLQGNTTITAMAEGGLWTTWMYVGLAELFSMTGILSIGVVVLAGLVYVNKILPGRKNKQQHGQDTAAVK</sequence>
<comment type="caution">
    <text evidence="11">The sequence shown here is derived from an EMBL/GenBank/DDBJ whole genome shotgun (WGS) entry which is preliminary data.</text>
</comment>
<dbReference type="Pfam" id="PF03611">
    <property type="entry name" value="EIIC-GAT"/>
    <property type="match status" value="1"/>
</dbReference>
<feature type="transmembrane region" description="Helical" evidence="9">
    <location>
        <begin position="408"/>
        <end position="436"/>
    </location>
</feature>
<keyword evidence="7 9" id="KW-1133">Transmembrane helix</keyword>
<accession>A0A1Q9HEP2</accession>
<dbReference type="EMBL" id="MJMH01000004">
    <property type="protein sequence ID" value="OLQ96602.1"/>
    <property type="molecule type" value="Genomic_DNA"/>
</dbReference>
<dbReference type="PIRSF" id="PIRSF006304">
    <property type="entry name" value="GatC"/>
    <property type="match status" value="1"/>
</dbReference>
<evidence type="ECO:0000256" key="3">
    <source>
        <dbReference type="ARBA" id="ARBA00022475"/>
    </source>
</evidence>
<keyword evidence="8 9" id="KW-0472">Membrane</keyword>
<feature type="transmembrane region" description="Helical" evidence="9">
    <location>
        <begin position="180"/>
        <end position="199"/>
    </location>
</feature>
<dbReference type="InterPro" id="IPR013014">
    <property type="entry name" value="PTS_EIIC_2"/>
</dbReference>
<evidence type="ECO:0000313" key="14">
    <source>
        <dbReference type="Proteomes" id="UP000186313"/>
    </source>
</evidence>
<evidence type="ECO:0000256" key="5">
    <source>
        <dbReference type="ARBA" id="ARBA00022683"/>
    </source>
</evidence>
<feature type="transmembrane region" description="Helical" evidence="9">
    <location>
        <begin position="292"/>
        <end position="325"/>
    </location>
</feature>
<dbReference type="GO" id="GO:0009401">
    <property type="term" value="P:phosphoenolpyruvate-dependent sugar phosphotransferase system"/>
    <property type="evidence" value="ECO:0007669"/>
    <property type="project" value="UniProtKB-KW"/>
</dbReference>
<keyword evidence="4" id="KW-0762">Sugar transport</keyword>
<evidence type="ECO:0000313" key="12">
    <source>
        <dbReference type="EMBL" id="OLQ96602.1"/>
    </source>
</evidence>
<keyword evidence="5" id="KW-0598">Phosphotransferase system</keyword>
<feature type="transmembrane region" description="Helical" evidence="9">
    <location>
        <begin position="89"/>
        <end position="116"/>
    </location>
</feature>
<dbReference type="EMBL" id="MJMJ01000023">
    <property type="protein sequence ID" value="OLQ88203.1"/>
    <property type="molecule type" value="Genomic_DNA"/>
</dbReference>
<keyword evidence="3" id="KW-1003">Cell membrane</keyword>
<evidence type="ECO:0000313" key="11">
    <source>
        <dbReference type="EMBL" id="OLQ88203.1"/>
    </source>
</evidence>
<keyword evidence="6 9" id="KW-0812">Transmembrane</keyword>
<organism evidence="11 14">
    <name type="scientific">Vibrio panuliri</name>
    <dbReference type="NCBI Taxonomy" id="1381081"/>
    <lineage>
        <taxon>Bacteria</taxon>
        <taxon>Pseudomonadati</taxon>
        <taxon>Pseudomonadota</taxon>
        <taxon>Gammaproteobacteria</taxon>
        <taxon>Vibrionales</taxon>
        <taxon>Vibrionaceae</taxon>
        <taxon>Vibrio</taxon>
    </lineage>
</organism>
<keyword evidence="13" id="KW-1185">Reference proteome</keyword>
<evidence type="ECO:0000259" key="10">
    <source>
        <dbReference type="PROSITE" id="PS51104"/>
    </source>
</evidence>
<evidence type="ECO:0000256" key="2">
    <source>
        <dbReference type="ARBA" id="ARBA00022448"/>
    </source>
</evidence>
<reference evidence="13 14" key="1">
    <citation type="submission" date="2016-09" db="EMBL/GenBank/DDBJ databases">
        <title>Genomic Taxonomy of the Vibrionaceae.</title>
        <authorList>
            <person name="Gonzalez-Castillo A."/>
            <person name="Gomez-Gil B."/>
            <person name="Enciso-Ibarra K."/>
        </authorList>
    </citation>
    <scope>NUCLEOTIDE SEQUENCE [LARGE SCALE GENOMIC DNA]</scope>
    <source>
        <strain evidence="12 13">CAIM 1902</strain>
        <strain evidence="11 14">CAIM 703</strain>
    </source>
</reference>
<feature type="transmembrane region" description="Helical" evidence="9">
    <location>
        <begin position="362"/>
        <end position="388"/>
    </location>
</feature>
<feature type="transmembrane region" description="Helical" evidence="9">
    <location>
        <begin position="219"/>
        <end position="242"/>
    </location>
</feature>
<dbReference type="OrthoDB" id="9787936at2"/>
<dbReference type="GO" id="GO:0005886">
    <property type="term" value="C:plasma membrane"/>
    <property type="evidence" value="ECO:0007669"/>
    <property type="project" value="UniProtKB-SubCell"/>
</dbReference>
<evidence type="ECO:0000256" key="4">
    <source>
        <dbReference type="ARBA" id="ARBA00022597"/>
    </source>
</evidence>
<evidence type="ECO:0000256" key="1">
    <source>
        <dbReference type="ARBA" id="ARBA00004651"/>
    </source>
</evidence>
<gene>
    <name evidence="12" type="ORF">BIY20_18470</name>
    <name evidence="11" type="ORF">BIY22_08535</name>
</gene>
<feature type="domain" description="PTS EIIC type-2" evidence="10">
    <location>
        <begin position="7"/>
        <end position="437"/>
    </location>
</feature>
<dbReference type="Proteomes" id="UP000186039">
    <property type="component" value="Unassembled WGS sequence"/>
</dbReference>
<evidence type="ECO:0000313" key="13">
    <source>
        <dbReference type="Proteomes" id="UP000186039"/>
    </source>
</evidence>